<name>A0A9P9BIY0_9PEZI</name>
<dbReference type="Proteomes" id="UP000756346">
    <property type="component" value="Unassembled WGS sequence"/>
</dbReference>
<dbReference type="EMBL" id="JAGTJQ010000009">
    <property type="protein sequence ID" value="KAH7024713.1"/>
    <property type="molecule type" value="Genomic_DNA"/>
</dbReference>
<dbReference type="AlphaFoldDB" id="A0A9P9BIY0"/>
<proteinExistence type="predicted"/>
<accession>A0A9P9BIY0</accession>
<reference evidence="1" key="1">
    <citation type="journal article" date="2021" name="Nat. Commun.">
        <title>Genetic determinants of endophytism in the Arabidopsis root mycobiome.</title>
        <authorList>
            <person name="Mesny F."/>
            <person name="Miyauchi S."/>
            <person name="Thiergart T."/>
            <person name="Pickel B."/>
            <person name="Atanasova L."/>
            <person name="Karlsson M."/>
            <person name="Huettel B."/>
            <person name="Barry K.W."/>
            <person name="Haridas S."/>
            <person name="Chen C."/>
            <person name="Bauer D."/>
            <person name="Andreopoulos W."/>
            <person name="Pangilinan J."/>
            <person name="LaButti K."/>
            <person name="Riley R."/>
            <person name="Lipzen A."/>
            <person name="Clum A."/>
            <person name="Drula E."/>
            <person name="Henrissat B."/>
            <person name="Kohler A."/>
            <person name="Grigoriev I.V."/>
            <person name="Martin F.M."/>
            <person name="Hacquard S."/>
        </authorList>
    </citation>
    <scope>NUCLEOTIDE SEQUENCE</scope>
    <source>
        <strain evidence="1">MPI-CAGE-CH-0230</strain>
    </source>
</reference>
<protein>
    <submittedName>
        <fullName evidence="1">Uncharacterized protein</fullName>
    </submittedName>
</protein>
<keyword evidence="2" id="KW-1185">Reference proteome</keyword>
<dbReference type="GeneID" id="70184587"/>
<gene>
    <name evidence="1" type="ORF">B0I36DRAFT_331943</name>
</gene>
<dbReference type="RefSeq" id="XP_046008261.1">
    <property type="nucleotide sequence ID" value="XM_046155041.1"/>
</dbReference>
<comment type="caution">
    <text evidence="1">The sequence shown here is derived from an EMBL/GenBank/DDBJ whole genome shotgun (WGS) entry which is preliminary data.</text>
</comment>
<sequence length="76" mass="8676">MNGCVQVLEQLRGAAVLRHQVSDTASHDGQRPEVLNKSRQFLMRAANRIFSERRLSAVEVCYHLLGYHTDFTNVPH</sequence>
<dbReference type="OrthoDB" id="5210233at2759"/>
<evidence type="ECO:0000313" key="1">
    <source>
        <dbReference type="EMBL" id="KAH7024713.1"/>
    </source>
</evidence>
<evidence type="ECO:0000313" key="2">
    <source>
        <dbReference type="Proteomes" id="UP000756346"/>
    </source>
</evidence>
<organism evidence="1 2">
    <name type="scientific">Microdochium trichocladiopsis</name>
    <dbReference type="NCBI Taxonomy" id="1682393"/>
    <lineage>
        <taxon>Eukaryota</taxon>
        <taxon>Fungi</taxon>
        <taxon>Dikarya</taxon>
        <taxon>Ascomycota</taxon>
        <taxon>Pezizomycotina</taxon>
        <taxon>Sordariomycetes</taxon>
        <taxon>Xylariomycetidae</taxon>
        <taxon>Xylariales</taxon>
        <taxon>Microdochiaceae</taxon>
        <taxon>Microdochium</taxon>
    </lineage>
</organism>